<gene>
    <name evidence="2" type="ORF">ABXS70_13350</name>
</gene>
<dbReference type="EMBL" id="CP159992">
    <property type="protein sequence ID" value="XCP97618.1"/>
    <property type="molecule type" value="Genomic_DNA"/>
</dbReference>
<dbReference type="RefSeq" id="WP_342555776.1">
    <property type="nucleotide sequence ID" value="NZ_CP159992.1"/>
</dbReference>
<reference evidence="2" key="1">
    <citation type="submission" date="2024-05" db="EMBL/GenBank/DDBJ databases">
        <title>Draft genome assemblies of 36 bacteria isolated from hibernating arctic ground squirrels.</title>
        <authorList>
            <person name="McKee H."/>
            <person name="Mullen L."/>
            <person name="Drown D.M."/>
            <person name="Duddleston K.N."/>
        </authorList>
    </citation>
    <scope>NUCLEOTIDE SEQUENCE</scope>
    <source>
        <strain evidence="2">AN1007</strain>
    </source>
</reference>
<evidence type="ECO:0000313" key="2">
    <source>
        <dbReference type="EMBL" id="XCP97618.1"/>
    </source>
</evidence>
<name>A0AAU8NL15_9BACL</name>
<dbReference type="PROSITE" id="PS01125">
    <property type="entry name" value="ROK"/>
    <property type="match status" value="1"/>
</dbReference>
<sequence>MTNKDHGSAAGQQLDANITENAQVERMELQTSWTAGVDIGGTKTLMLLSTQKEGGEIHERKLQTQAADQPESFFRWLFAELKTFCEDIGCPWEQLAGVGLGFPGVVLQDEGVMRNAPAFQWPEEDIRPVIAKYYSGGIVLDNDVNMAAMGEVDQGAAKGHRHSVMVTVGTGIGAALVLNGALYSGQNGAAGEIGHFIAGDEGLTSEYAADGDAFGVFEQVTSGTGITEHARSYFTSGKGNPLSLIWSLAGGQADQIEARHVFKAAEAGDVTALEILELPMRYMARGLANITALLNPSIIVLGGGVAASNPSFYLNEVQSRLKRYIVLPVQIVIAELGNRAGAIGALASIRRSLKQTDR</sequence>
<dbReference type="AlphaFoldDB" id="A0AAU8NL15"/>
<dbReference type="InterPro" id="IPR049874">
    <property type="entry name" value="ROK_cs"/>
</dbReference>
<accession>A0AAU8NL15</accession>
<comment type="similarity">
    <text evidence="1">Belongs to the ROK (NagC/XylR) family.</text>
</comment>
<protein>
    <submittedName>
        <fullName evidence="2">ROK family protein</fullName>
    </submittedName>
</protein>
<dbReference type="Gene3D" id="3.30.420.40">
    <property type="match status" value="2"/>
</dbReference>
<evidence type="ECO:0000256" key="1">
    <source>
        <dbReference type="ARBA" id="ARBA00006479"/>
    </source>
</evidence>
<organism evidence="2">
    <name type="scientific">Paenibacillus sp. AN1007</name>
    <dbReference type="NCBI Taxonomy" id="3151385"/>
    <lineage>
        <taxon>Bacteria</taxon>
        <taxon>Bacillati</taxon>
        <taxon>Bacillota</taxon>
        <taxon>Bacilli</taxon>
        <taxon>Bacillales</taxon>
        <taxon>Paenibacillaceae</taxon>
        <taxon>Paenibacillus</taxon>
    </lineage>
</organism>
<dbReference type="InterPro" id="IPR000600">
    <property type="entry name" value="ROK"/>
</dbReference>
<dbReference type="InterPro" id="IPR043129">
    <property type="entry name" value="ATPase_NBD"/>
</dbReference>
<dbReference type="PANTHER" id="PTHR18964">
    <property type="entry name" value="ROK (REPRESSOR, ORF, KINASE) FAMILY"/>
    <property type="match status" value="1"/>
</dbReference>
<dbReference type="PANTHER" id="PTHR18964:SF149">
    <property type="entry name" value="BIFUNCTIONAL UDP-N-ACETYLGLUCOSAMINE 2-EPIMERASE_N-ACETYLMANNOSAMINE KINASE"/>
    <property type="match status" value="1"/>
</dbReference>
<dbReference type="SUPFAM" id="SSF53067">
    <property type="entry name" value="Actin-like ATPase domain"/>
    <property type="match status" value="1"/>
</dbReference>
<dbReference type="Pfam" id="PF00480">
    <property type="entry name" value="ROK"/>
    <property type="match status" value="1"/>
</dbReference>
<proteinExistence type="inferred from homology"/>